<sequence>MDLNLRNKIAIVTGASRGLGFATAEVLAQEGARVALNSRNPENLEKASQRINHLTDSPVLPIAGDVSQPETAQRLVEKVVHEWGGVDILITNAGGPPAGKFENFSLEDWQNAVNLNFLSAVNLIRAALPYLRRSTAPAVLTITSISVKQPIEGLVLSNSVRAATIGLTKSLALELGKEGIRFNSILPGWTATERVEQLLQHRAQTNQSTVEEERQKIAAQTALGRLADPREFARVAVFLVSPAASYITGSMIAVDGGFYRGTL</sequence>
<evidence type="ECO:0000313" key="3">
    <source>
        <dbReference type="EMBL" id="KPL75027.1"/>
    </source>
</evidence>
<accession>A0A0P6XJ42</accession>
<dbReference type="InterPro" id="IPR002347">
    <property type="entry name" value="SDR_fam"/>
</dbReference>
<organism evidence="3 4">
    <name type="scientific">Bellilinea caldifistulae</name>
    <dbReference type="NCBI Taxonomy" id="360411"/>
    <lineage>
        <taxon>Bacteria</taxon>
        <taxon>Bacillati</taxon>
        <taxon>Chloroflexota</taxon>
        <taxon>Anaerolineae</taxon>
        <taxon>Anaerolineales</taxon>
        <taxon>Anaerolineaceae</taxon>
        <taxon>Bellilinea</taxon>
    </lineage>
</organism>
<dbReference type="STRING" id="360411.AC812_11070"/>
<keyword evidence="2" id="KW-0560">Oxidoreductase</keyword>
<dbReference type="GO" id="GO:0016491">
    <property type="term" value="F:oxidoreductase activity"/>
    <property type="evidence" value="ECO:0007669"/>
    <property type="project" value="UniProtKB-KW"/>
</dbReference>
<dbReference type="EMBL" id="LGHJ01000016">
    <property type="protein sequence ID" value="KPL75027.1"/>
    <property type="molecule type" value="Genomic_DNA"/>
</dbReference>
<gene>
    <name evidence="3" type="ORF">AC812_11070</name>
</gene>
<dbReference type="Pfam" id="PF13561">
    <property type="entry name" value="adh_short_C2"/>
    <property type="match status" value="1"/>
</dbReference>
<evidence type="ECO:0000256" key="2">
    <source>
        <dbReference type="ARBA" id="ARBA00023002"/>
    </source>
</evidence>
<comment type="similarity">
    <text evidence="1">Belongs to the short-chain dehydrogenases/reductases (SDR) family.</text>
</comment>
<dbReference type="Proteomes" id="UP000050514">
    <property type="component" value="Unassembled WGS sequence"/>
</dbReference>
<protein>
    <submittedName>
        <fullName evidence="3">3-oxoacyl-ACP reductase</fullName>
    </submittedName>
</protein>
<dbReference type="PRINTS" id="PR00081">
    <property type="entry name" value="GDHRDH"/>
</dbReference>
<dbReference type="AlphaFoldDB" id="A0A0P6XJ42"/>
<dbReference type="PATRIC" id="fig|360411.5.peg.2830"/>
<evidence type="ECO:0000256" key="1">
    <source>
        <dbReference type="ARBA" id="ARBA00006484"/>
    </source>
</evidence>
<dbReference type="SUPFAM" id="SSF51735">
    <property type="entry name" value="NAD(P)-binding Rossmann-fold domains"/>
    <property type="match status" value="1"/>
</dbReference>
<dbReference type="RefSeq" id="WP_061916216.1">
    <property type="nucleotide sequence ID" value="NZ_DF967971.1"/>
</dbReference>
<reference evidence="3 4" key="1">
    <citation type="submission" date="2015-07" db="EMBL/GenBank/DDBJ databases">
        <title>Draft genome of Bellilinea caldifistulae DSM 17877.</title>
        <authorList>
            <person name="Hemp J."/>
            <person name="Ward L.M."/>
            <person name="Pace L.A."/>
            <person name="Fischer W.W."/>
        </authorList>
    </citation>
    <scope>NUCLEOTIDE SEQUENCE [LARGE SCALE GENOMIC DNA]</scope>
    <source>
        <strain evidence="3 4">GOMI-1</strain>
    </source>
</reference>
<dbReference type="PANTHER" id="PTHR42879:SF6">
    <property type="entry name" value="NADPH-DEPENDENT REDUCTASE BACG"/>
    <property type="match status" value="1"/>
</dbReference>
<dbReference type="OrthoDB" id="9803333at2"/>
<dbReference type="InterPro" id="IPR036291">
    <property type="entry name" value="NAD(P)-bd_dom_sf"/>
</dbReference>
<dbReference type="CDD" id="cd05344">
    <property type="entry name" value="BKR_like_SDR_like"/>
    <property type="match status" value="1"/>
</dbReference>
<comment type="caution">
    <text evidence="3">The sequence shown here is derived from an EMBL/GenBank/DDBJ whole genome shotgun (WGS) entry which is preliminary data.</text>
</comment>
<dbReference type="PANTHER" id="PTHR42879">
    <property type="entry name" value="3-OXOACYL-(ACYL-CARRIER-PROTEIN) REDUCTASE"/>
    <property type="match status" value="1"/>
</dbReference>
<dbReference type="Gene3D" id="3.40.50.720">
    <property type="entry name" value="NAD(P)-binding Rossmann-like Domain"/>
    <property type="match status" value="1"/>
</dbReference>
<evidence type="ECO:0000313" key="4">
    <source>
        <dbReference type="Proteomes" id="UP000050514"/>
    </source>
</evidence>
<dbReference type="FunFam" id="3.40.50.720:FF:000084">
    <property type="entry name" value="Short-chain dehydrogenase reductase"/>
    <property type="match status" value="1"/>
</dbReference>
<dbReference type="InterPro" id="IPR050259">
    <property type="entry name" value="SDR"/>
</dbReference>
<keyword evidence="4" id="KW-1185">Reference proteome</keyword>
<name>A0A0P6XJ42_9CHLR</name>
<proteinExistence type="inferred from homology"/>